<feature type="coiled-coil region" evidence="1">
    <location>
        <begin position="39"/>
        <end position="122"/>
    </location>
</feature>
<feature type="compositionally biased region" description="Basic and acidic residues" evidence="2">
    <location>
        <begin position="325"/>
        <end position="339"/>
    </location>
</feature>
<dbReference type="KEGG" id="pacr:FXN63_02655"/>
<feature type="region of interest" description="Disordered" evidence="2">
    <location>
        <begin position="321"/>
        <end position="409"/>
    </location>
</feature>
<dbReference type="Proteomes" id="UP000325161">
    <property type="component" value="Chromosome"/>
</dbReference>
<dbReference type="Gene3D" id="6.10.250.3150">
    <property type="match status" value="1"/>
</dbReference>
<keyword evidence="1" id="KW-0175">Coiled coil</keyword>
<accession>A0A5C0ATE0</accession>
<dbReference type="OrthoDB" id="9784703at2"/>
<feature type="compositionally biased region" description="Pro residues" evidence="2">
    <location>
        <begin position="373"/>
        <end position="399"/>
    </location>
</feature>
<evidence type="ECO:0000256" key="3">
    <source>
        <dbReference type="SAM" id="SignalP"/>
    </source>
</evidence>
<feature type="domain" description="M23ase beta-sheet core" evidence="4">
    <location>
        <begin position="449"/>
        <end position="542"/>
    </location>
</feature>
<reference evidence="5 6" key="1">
    <citation type="submission" date="2019-08" db="EMBL/GenBank/DDBJ databases">
        <title>Amphibian skin-associated Pigmentiphaga: genome sequence and occurrence across geography and hosts.</title>
        <authorList>
            <person name="Bletz M.C."/>
            <person name="Bunk B."/>
            <person name="Sproeer C."/>
            <person name="Biwer P."/>
            <person name="Reiter S."/>
            <person name="Rabemananjara F.C.E."/>
            <person name="Schulz S."/>
            <person name="Overmann J."/>
            <person name="Vences M."/>
        </authorList>
    </citation>
    <scope>NUCLEOTIDE SEQUENCE [LARGE SCALE GENOMIC DNA]</scope>
    <source>
        <strain evidence="5 6">Mada1488</strain>
    </source>
</reference>
<keyword evidence="6" id="KW-1185">Reference proteome</keyword>
<feature type="signal peptide" evidence="3">
    <location>
        <begin position="1"/>
        <end position="24"/>
    </location>
</feature>
<evidence type="ECO:0000313" key="5">
    <source>
        <dbReference type="EMBL" id="QEI04864.1"/>
    </source>
</evidence>
<dbReference type="AlphaFoldDB" id="A0A5C0ATE0"/>
<dbReference type="Gene3D" id="2.70.70.10">
    <property type="entry name" value="Glucose Permease (Domain IIA)"/>
    <property type="match status" value="1"/>
</dbReference>
<dbReference type="EMBL" id="CP043046">
    <property type="protein sequence ID" value="QEI04864.1"/>
    <property type="molecule type" value="Genomic_DNA"/>
</dbReference>
<gene>
    <name evidence="5" type="ORF">FXN63_02655</name>
</gene>
<evidence type="ECO:0000313" key="6">
    <source>
        <dbReference type="Proteomes" id="UP000325161"/>
    </source>
</evidence>
<dbReference type="InterPro" id="IPR050570">
    <property type="entry name" value="Cell_wall_metabolism_enzyme"/>
</dbReference>
<name>A0A5C0ATE0_9BURK</name>
<dbReference type="FunFam" id="2.70.70.10:FF:000003">
    <property type="entry name" value="Murein hydrolase activator EnvC"/>
    <property type="match status" value="1"/>
</dbReference>
<dbReference type="GO" id="GO:0004222">
    <property type="term" value="F:metalloendopeptidase activity"/>
    <property type="evidence" value="ECO:0007669"/>
    <property type="project" value="TreeGrafter"/>
</dbReference>
<protein>
    <submittedName>
        <fullName evidence="5">Peptidoglycan DD-metalloendopeptidase family protein</fullName>
    </submittedName>
</protein>
<feature type="chain" id="PRO_5023003705" evidence="3">
    <location>
        <begin position="25"/>
        <end position="549"/>
    </location>
</feature>
<organism evidence="5 6">
    <name type="scientific">Pigmentiphaga aceris</name>
    <dbReference type="NCBI Taxonomy" id="1940612"/>
    <lineage>
        <taxon>Bacteria</taxon>
        <taxon>Pseudomonadati</taxon>
        <taxon>Pseudomonadota</taxon>
        <taxon>Betaproteobacteria</taxon>
        <taxon>Burkholderiales</taxon>
        <taxon>Alcaligenaceae</taxon>
        <taxon>Pigmentiphaga</taxon>
    </lineage>
</organism>
<keyword evidence="3" id="KW-0732">Signal</keyword>
<dbReference type="PANTHER" id="PTHR21666:SF270">
    <property type="entry name" value="MUREIN HYDROLASE ACTIVATOR ENVC"/>
    <property type="match status" value="1"/>
</dbReference>
<evidence type="ECO:0000259" key="4">
    <source>
        <dbReference type="Pfam" id="PF01551"/>
    </source>
</evidence>
<evidence type="ECO:0000256" key="1">
    <source>
        <dbReference type="SAM" id="Coils"/>
    </source>
</evidence>
<dbReference type="InterPro" id="IPR011055">
    <property type="entry name" value="Dup_hybrid_motif"/>
</dbReference>
<dbReference type="SUPFAM" id="SSF51261">
    <property type="entry name" value="Duplicated hybrid motif"/>
    <property type="match status" value="1"/>
</dbReference>
<evidence type="ECO:0000256" key="2">
    <source>
        <dbReference type="SAM" id="MobiDB-lite"/>
    </source>
</evidence>
<proteinExistence type="predicted"/>
<dbReference type="Pfam" id="PF01551">
    <property type="entry name" value="Peptidase_M23"/>
    <property type="match status" value="1"/>
</dbReference>
<dbReference type="CDD" id="cd12797">
    <property type="entry name" value="M23_peptidase"/>
    <property type="match status" value="1"/>
</dbReference>
<dbReference type="RefSeq" id="WP_148812591.1">
    <property type="nucleotide sequence ID" value="NZ_CP043046.1"/>
</dbReference>
<sequence length="549" mass="59494">MKPFFAVVLAVMLAGAGTSGAALAQRAPVPAAPATPAEKEAAAREREALRKRLDVLRKDIASREGERAEAADALQASEEEISRSTRRLTEIGVSQKQVQTELQQLDRRINTEQARLNTRQKELGALLRQQYAGGSLSPWSALLSGDDPHEMGRNLAYLGYISQARANAVNTVREEIAQLTTLQTDAAARRKQIDELAAEEKTERDALQTQSRERKRILDSIASGIQTQKRQADATARDEARMSALVDELTKVLARQAEEAQRAERARKEAAERAERIAREAAQRAAERSAERAAERAAAERAAQKVAAERAAERLAAERAATARLNERTEQRIEQRTVERSAPIPTVTAPSAPLVPEAPVPETSTALVVPATPSQPSPPPEPPAPPAQVLPPRPPVPEAPPERAVARNNAVPDASLSGNFERLRGRLRLPVKGEVVGRFGTARGEGGVWRGVFLRSSEGSQVRAVAPGEVVFANWLRGFGNLIIVDHGGEYLSIYGNNQTLFKQVGDQIKAGDVVAGVGATGGQTESGLYFELRHRGKPMDPLQWVSLQ</sequence>
<dbReference type="PANTHER" id="PTHR21666">
    <property type="entry name" value="PEPTIDASE-RELATED"/>
    <property type="match status" value="1"/>
</dbReference>
<dbReference type="InterPro" id="IPR016047">
    <property type="entry name" value="M23ase_b-sheet_dom"/>
</dbReference>